<evidence type="ECO:0000313" key="7">
    <source>
        <dbReference type="EMBL" id="MBK9984340.1"/>
    </source>
</evidence>
<dbReference type="EMBL" id="JADKGY010000029">
    <property type="protein sequence ID" value="MBK9984340.1"/>
    <property type="molecule type" value="Genomic_DNA"/>
</dbReference>
<dbReference type="Proteomes" id="UP000808337">
    <property type="component" value="Unassembled WGS sequence"/>
</dbReference>
<dbReference type="SUPFAM" id="SSF64263">
    <property type="entry name" value="Prokaryotic ribosomal protein L17"/>
    <property type="match status" value="1"/>
</dbReference>
<comment type="similarity">
    <text evidence="1 4 5">Belongs to the bacterial ribosomal protein bL17 family.</text>
</comment>
<dbReference type="GO" id="GO:0022625">
    <property type="term" value="C:cytosolic large ribosomal subunit"/>
    <property type="evidence" value="ECO:0007669"/>
    <property type="project" value="TreeGrafter"/>
</dbReference>
<dbReference type="Pfam" id="PF01196">
    <property type="entry name" value="Ribosomal_L17"/>
    <property type="match status" value="1"/>
</dbReference>
<organism evidence="7 8">
    <name type="scientific">Candidatus Opimibacter skivensis</name>
    <dbReference type="NCBI Taxonomy" id="2982028"/>
    <lineage>
        <taxon>Bacteria</taxon>
        <taxon>Pseudomonadati</taxon>
        <taxon>Bacteroidota</taxon>
        <taxon>Saprospiria</taxon>
        <taxon>Saprospirales</taxon>
        <taxon>Saprospiraceae</taxon>
        <taxon>Candidatus Opimibacter</taxon>
    </lineage>
</organism>
<proteinExistence type="inferred from homology"/>
<dbReference type="PROSITE" id="PS01167">
    <property type="entry name" value="RIBOSOMAL_L17"/>
    <property type="match status" value="1"/>
</dbReference>
<reference evidence="7 8" key="1">
    <citation type="submission" date="2020-10" db="EMBL/GenBank/DDBJ databases">
        <title>Connecting structure to function with the recovery of over 1000 high-quality activated sludge metagenome-assembled genomes encoding full-length rRNA genes using long-read sequencing.</title>
        <authorList>
            <person name="Singleton C.M."/>
            <person name="Petriglieri F."/>
            <person name="Kristensen J.M."/>
            <person name="Kirkegaard R.H."/>
            <person name="Michaelsen T.Y."/>
            <person name="Andersen M.H."/>
            <person name="Karst S.M."/>
            <person name="Dueholm M.S."/>
            <person name="Nielsen P.H."/>
            <person name="Albertsen M."/>
        </authorList>
    </citation>
    <scope>NUCLEOTIDE SEQUENCE [LARGE SCALE GENOMIC DNA]</scope>
    <source>
        <strain evidence="7">Ribe_18-Q3-R11-54_MAXAC.273</strain>
    </source>
</reference>
<keyword evidence="3 4" id="KW-0687">Ribonucleoprotein</keyword>
<name>A0A9D7XQN5_9BACT</name>
<dbReference type="AlphaFoldDB" id="A0A9D7XQN5"/>
<evidence type="ECO:0000256" key="5">
    <source>
        <dbReference type="RuleBase" id="RU000660"/>
    </source>
</evidence>
<feature type="compositionally biased region" description="Basic residues" evidence="6">
    <location>
        <begin position="140"/>
        <end position="149"/>
    </location>
</feature>
<sequence length="172" mass="18982">MRHGKTFNHLGRKAGHRAALLMNLSLALIQHKRIFTTVAKAKALKKYIEPLITKGRSNTTHNRRVVFAYLSNKEAVTELFSTIATKIGDRPGGYTRVIRTGFRKGDGAEMAMIELVDFNELYTNLKKRRSQTGSTTGKTVTKRTRRGKGKSTAATTTAAAAPLDTTATTEEE</sequence>
<evidence type="ECO:0000256" key="2">
    <source>
        <dbReference type="ARBA" id="ARBA00022980"/>
    </source>
</evidence>
<dbReference type="GO" id="GO:0006412">
    <property type="term" value="P:translation"/>
    <property type="evidence" value="ECO:0007669"/>
    <property type="project" value="UniProtKB-UniRule"/>
</dbReference>
<dbReference type="HAMAP" id="MF_01368">
    <property type="entry name" value="Ribosomal_bL17"/>
    <property type="match status" value="1"/>
</dbReference>
<evidence type="ECO:0000256" key="3">
    <source>
        <dbReference type="ARBA" id="ARBA00023274"/>
    </source>
</evidence>
<dbReference type="GO" id="GO:0003735">
    <property type="term" value="F:structural constituent of ribosome"/>
    <property type="evidence" value="ECO:0007669"/>
    <property type="project" value="InterPro"/>
</dbReference>
<dbReference type="InterPro" id="IPR036373">
    <property type="entry name" value="Ribosomal_bL17_sf"/>
</dbReference>
<protein>
    <recommendedName>
        <fullName evidence="4">Large ribosomal subunit protein bL17</fullName>
    </recommendedName>
</protein>
<feature type="region of interest" description="Disordered" evidence="6">
    <location>
        <begin position="129"/>
        <end position="172"/>
    </location>
</feature>
<evidence type="ECO:0000256" key="6">
    <source>
        <dbReference type="SAM" id="MobiDB-lite"/>
    </source>
</evidence>
<comment type="caution">
    <text evidence="7">The sequence shown here is derived from an EMBL/GenBank/DDBJ whole genome shotgun (WGS) entry which is preliminary data.</text>
</comment>
<accession>A0A9D7XQN5</accession>
<dbReference type="InterPro" id="IPR000456">
    <property type="entry name" value="Ribosomal_bL17"/>
</dbReference>
<dbReference type="PANTHER" id="PTHR14413">
    <property type="entry name" value="RIBOSOMAL PROTEIN L17"/>
    <property type="match status" value="1"/>
</dbReference>
<keyword evidence="2 4" id="KW-0689">Ribosomal protein</keyword>
<feature type="compositionally biased region" description="Low complexity" evidence="6">
    <location>
        <begin position="150"/>
        <end position="172"/>
    </location>
</feature>
<evidence type="ECO:0000313" key="8">
    <source>
        <dbReference type="Proteomes" id="UP000808337"/>
    </source>
</evidence>
<dbReference type="PANTHER" id="PTHR14413:SF16">
    <property type="entry name" value="LARGE RIBOSOMAL SUBUNIT PROTEIN BL17M"/>
    <property type="match status" value="1"/>
</dbReference>
<dbReference type="InterPro" id="IPR047859">
    <property type="entry name" value="Ribosomal_bL17_CS"/>
</dbReference>
<evidence type="ECO:0000256" key="1">
    <source>
        <dbReference type="ARBA" id="ARBA00008777"/>
    </source>
</evidence>
<dbReference type="Gene3D" id="3.90.1030.10">
    <property type="entry name" value="Ribosomal protein L17"/>
    <property type="match status" value="1"/>
</dbReference>
<evidence type="ECO:0000256" key="4">
    <source>
        <dbReference type="HAMAP-Rule" id="MF_01368"/>
    </source>
</evidence>
<dbReference type="NCBIfam" id="TIGR00059">
    <property type="entry name" value="L17"/>
    <property type="match status" value="1"/>
</dbReference>
<comment type="subunit">
    <text evidence="4">Part of the 50S ribosomal subunit. Contacts protein L32.</text>
</comment>
<gene>
    <name evidence="4 7" type="primary">rplQ</name>
    <name evidence="7" type="ORF">IPP15_18570</name>
</gene>